<dbReference type="RefSeq" id="WP_009554752.1">
    <property type="nucleotide sequence ID" value="NZ_CALVCX010000083.1"/>
</dbReference>
<gene>
    <name evidence="1" type="ORF">GTO87_03795</name>
</gene>
<dbReference type="GeneID" id="89599540"/>
<name>A0A7H9EJL3_9LACO</name>
<dbReference type="Proteomes" id="UP000510886">
    <property type="component" value="Chromosome"/>
</dbReference>
<reference evidence="1 2" key="1">
    <citation type="submission" date="2020-01" db="EMBL/GenBank/DDBJ databases">
        <title>Complete and circular genome sequences of six lactobacillus isolates from horses.</title>
        <authorList>
            <person name="Hassan H.M."/>
        </authorList>
    </citation>
    <scope>NUCLEOTIDE SEQUENCE [LARGE SCALE GENOMIC DNA]</scope>
    <source>
        <strain evidence="1 2">1A</strain>
    </source>
</reference>
<evidence type="ECO:0000313" key="2">
    <source>
        <dbReference type="Proteomes" id="UP000510886"/>
    </source>
</evidence>
<accession>A0A7H9EJL3</accession>
<proteinExistence type="predicted"/>
<protein>
    <submittedName>
        <fullName evidence="1">DUF3042 family protein</fullName>
    </submittedName>
</protein>
<dbReference type="Pfam" id="PF11240">
    <property type="entry name" value="DUF3042"/>
    <property type="match status" value="1"/>
</dbReference>
<dbReference type="EMBL" id="CP047418">
    <property type="protein sequence ID" value="QLL77801.1"/>
    <property type="molecule type" value="Genomic_DNA"/>
</dbReference>
<dbReference type="AlphaFoldDB" id="A0A7H9EJL3"/>
<dbReference type="KEGG" id="lsw:GTO87_03795"/>
<dbReference type="InterPro" id="IPR021402">
    <property type="entry name" value="DUF3042"/>
</dbReference>
<organism evidence="1 2">
    <name type="scientific">Ligilactobacillus saerimneri</name>
    <dbReference type="NCBI Taxonomy" id="228229"/>
    <lineage>
        <taxon>Bacteria</taxon>
        <taxon>Bacillati</taxon>
        <taxon>Bacillota</taxon>
        <taxon>Bacilli</taxon>
        <taxon>Lactobacillales</taxon>
        <taxon>Lactobacillaceae</taxon>
        <taxon>Ligilactobacillus</taxon>
    </lineage>
</organism>
<evidence type="ECO:0000313" key="1">
    <source>
        <dbReference type="EMBL" id="QLL77801.1"/>
    </source>
</evidence>
<sequence>MKNFGKGFFIGVLTTIGAVAGSVYAFKKTVVDPIEEREAILEEHKRRALRKSMSAHQG</sequence>